<dbReference type="PANTHER" id="PTHR34203">
    <property type="entry name" value="METHYLTRANSFERASE, FKBM FAMILY PROTEIN"/>
    <property type="match status" value="1"/>
</dbReference>
<gene>
    <name evidence="2" type="ORF">GXW74_04365</name>
</gene>
<sequence length="299" mass="32630">MRLLPPFASWREHLFGVPAGGPLPLHLIRHMRPDRAKHAIRARCQATGLADGTVLCRVLGRYKMYLPAEDRTLTPHLILDGYWELWLTRFFLRTLRVGMHVADVGANVGYYSLLMAEMVGEAGQVLAVEPNPAVAPLLRANLLMGGFAARVAVEEAALGAAAEDGRRLAVPGGAPMNAALMPRAAEGGHAVRVTTLDARLEGWPRLDLVKIDAEGAEAEILQGMQAVLARWRPHLVIEINAARGYDAAALLRRLAERYPVLRSIEHDDTLPVVTPEDVAGRRIGSDWLIFAAGDPPLPR</sequence>
<dbReference type="Proteomes" id="UP001138709">
    <property type="component" value="Unassembled WGS sequence"/>
</dbReference>
<dbReference type="NCBIfam" id="TIGR01444">
    <property type="entry name" value="fkbM_fam"/>
    <property type="match status" value="1"/>
</dbReference>
<feature type="domain" description="Methyltransferase FkbM" evidence="1">
    <location>
        <begin position="103"/>
        <end position="247"/>
    </location>
</feature>
<evidence type="ECO:0000313" key="2">
    <source>
        <dbReference type="EMBL" id="MBR0679707.1"/>
    </source>
</evidence>
<dbReference type="EMBL" id="JAAEDL010000003">
    <property type="protein sequence ID" value="MBR0679707.1"/>
    <property type="molecule type" value="Genomic_DNA"/>
</dbReference>
<dbReference type="RefSeq" id="WP_211845062.1">
    <property type="nucleotide sequence ID" value="NZ_JAAEDL010000003.1"/>
</dbReference>
<accession>A0A9X9X7M1</accession>
<dbReference type="AlphaFoldDB" id="A0A9X9X7M1"/>
<dbReference type="PANTHER" id="PTHR34203:SF15">
    <property type="entry name" value="SLL1173 PROTEIN"/>
    <property type="match status" value="1"/>
</dbReference>
<dbReference type="InterPro" id="IPR006342">
    <property type="entry name" value="FkbM_mtfrase"/>
</dbReference>
<dbReference type="GO" id="GO:0008168">
    <property type="term" value="F:methyltransferase activity"/>
    <property type="evidence" value="ECO:0007669"/>
    <property type="project" value="UniProtKB-KW"/>
</dbReference>
<dbReference type="Pfam" id="PF05050">
    <property type="entry name" value="Methyltransf_21"/>
    <property type="match status" value="1"/>
</dbReference>
<keyword evidence="2" id="KW-0808">Transferase</keyword>
<comment type="caution">
    <text evidence="2">The sequence shown here is derived from an EMBL/GenBank/DDBJ whole genome shotgun (WGS) entry which is preliminary data.</text>
</comment>
<dbReference type="GO" id="GO:0032259">
    <property type="term" value="P:methylation"/>
    <property type="evidence" value="ECO:0007669"/>
    <property type="project" value="UniProtKB-KW"/>
</dbReference>
<protein>
    <submittedName>
        <fullName evidence="2">FkbM family methyltransferase</fullName>
    </submittedName>
</protein>
<dbReference type="InterPro" id="IPR029063">
    <property type="entry name" value="SAM-dependent_MTases_sf"/>
</dbReference>
<name>A0A9X9X7M1_9PROT</name>
<proteinExistence type="predicted"/>
<keyword evidence="2" id="KW-0489">Methyltransferase</keyword>
<evidence type="ECO:0000259" key="1">
    <source>
        <dbReference type="Pfam" id="PF05050"/>
    </source>
</evidence>
<reference evidence="2" key="1">
    <citation type="submission" date="2020-01" db="EMBL/GenBank/DDBJ databases">
        <authorList>
            <person name="Rat A."/>
        </authorList>
    </citation>
    <scope>NUCLEOTIDE SEQUENCE</scope>
    <source>
        <strain evidence="2">LMG 31228</strain>
    </source>
</reference>
<evidence type="ECO:0000313" key="3">
    <source>
        <dbReference type="Proteomes" id="UP001138709"/>
    </source>
</evidence>
<dbReference type="Gene3D" id="3.40.50.150">
    <property type="entry name" value="Vaccinia Virus protein VP39"/>
    <property type="match status" value="1"/>
</dbReference>
<dbReference type="InterPro" id="IPR052514">
    <property type="entry name" value="SAM-dependent_MTase"/>
</dbReference>
<reference evidence="2" key="2">
    <citation type="journal article" date="2021" name="Syst. Appl. Microbiol.">
        <title>Roseomonas hellenica sp. nov., isolated from roots of wild-growing Alkanna tinctoria.</title>
        <authorList>
            <person name="Rat A."/>
            <person name="Naranjo H.D."/>
            <person name="Lebbe L."/>
            <person name="Cnockaert M."/>
            <person name="Krigas N."/>
            <person name="Grigoriadou K."/>
            <person name="Maloupa E."/>
            <person name="Willems A."/>
        </authorList>
    </citation>
    <scope>NUCLEOTIDE SEQUENCE</scope>
    <source>
        <strain evidence="2">LMG 31228</strain>
    </source>
</reference>
<keyword evidence="3" id="KW-1185">Reference proteome</keyword>
<dbReference type="SUPFAM" id="SSF53335">
    <property type="entry name" value="S-adenosyl-L-methionine-dependent methyltransferases"/>
    <property type="match status" value="1"/>
</dbReference>
<organism evidence="2 3">
    <name type="scientific">Neoroseomonas eburnea</name>
    <dbReference type="NCBI Taxonomy" id="1346889"/>
    <lineage>
        <taxon>Bacteria</taxon>
        <taxon>Pseudomonadati</taxon>
        <taxon>Pseudomonadota</taxon>
        <taxon>Alphaproteobacteria</taxon>
        <taxon>Acetobacterales</taxon>
        <taxon>Acetobacteraceae</taxon>
        <taxon>Neoroseomonas</taxon>
    </lineage>
</organism>